<gene>
    <name evidence="3" type="ORF">MEDL_12844</name>
</gene>
<accession>A0A8S3QMW0</accession>
<keyword evidence="4" id="KW-1185">Reference proteome</keyword>
<feature type="chain" id="PRO_5035885728" evidence="2">
    <location>
        <begin position="22"/>
        <end position="336"/>
    </location>
</feature>
<feature type="transmembrane region" description="Helical" evidence="1">
    <location>
        <begin position="158"/>
        <end position="184"/>
    </location>
</feature>
<evidence type="ECO:0000313" key="4">
    <source>
        <dbReference type="Proteomes" id="UP000683360"/>
    </source>
</evidence>
<comment type="caution">
    <text evidence="3">The sequence shown here is derived from an EMBL/GenBank/DDBJ whole genome shotgun (WGS) entry which is preliminary data.</text>
</comment>
<reference evidence="3" key="1">
    <citation type="submission" date="2021-03" db="EMBL/GenBank/DDBJ databases">
        <authorList>
            <person name="Bekaert M."/>
        </authorList>
    </citation>
    <scope>NUCLEOTIDE SEQUENCE</scope>
</reference>
<dbReference type="AlphaFoldDB" id="A0A8S3QMW0"/>
<organism evidence="3 4">
    <name type="scientific">Mytilus edulis</name>
    <name type="common">Blue mussel</name>
    <dbReference type="NCBI Taxonomy" id="6550"/>
    <lineage>
        <taxon>Eukaryota</taxon>
        <taxon>Metazoa</taxon>
        <taxon>Spiralia</taxon>
        <taxon>Lophotrochozoa</taxon>
        <taxon>Mollusca</taxon>
        <taxon>Bivalvia</taxon>
        <taxon>Autobranchia</taxon>
        <taxon>Pteriomorphia</taxon>
        <taxon>Mytilida</taxon>
        <taxon>Mytiloidea</taxon>
        <taxon>Mytilidae</taxon>
        <taxon>Mytilinae</taxon>
        <taxon>Mytilus</taxon>
    </lineage>
</organism>
<keyword evidence="2" id="KW-0732">Signal</keyword>
<name>A0A8S3QMW0_MYTED</name>
<keyword evidence="1" id="KW-1133">Transmembrane helix</keyword>
<dbReference type="Proteomes" id="UP000683360">
    <property type="component" value="Unassembled WGS sequence"/>
</dbReference>
<sequence length="336" mass="38267">MKKVWIMSIIFALTFPDMSSSNCCQLKQSERCSFLQDINCNLTFTFCSSQIVYNLNIVWFHEGVMIHPNEGFTTTPSKFVVPVTSKCIQNVNSVLVFPVSFLPSDYGNYTAKVRGTSGEVTQCSTTVCQGCRIRHHFCQKNDISIPKYPGKNDSWDNFYIFITAGVAAFIIVSIIALTAVIVHCKRRGRRKRSRAVRQNQFESETNISTDDLSHHTYVSVDLSVPSRYMGLQNINPSNRSNIHHTYQNRATFDDLSIRNGLSTDDLHYERPFVPPHVSTISRQETTNHYDSVTEDNILGRIARFDGRHSVSTTEQTQPQSTLDVKVNDYQNIRRLS</sequence>
<keyword evidence="1" id="KW-0812">Transmembrane</keyword>
<protein>
    <submittedName>
        <fullName evidence="3">Uncharacterized protein</fullName>
    </submittedName>
</protein>
<evidence type="ECO:0000256" key="1">
    <source>
        <dbReference type="SAM" id="Phobius"/>
    </source>
</evidence>
<evidence type="ECO:0000313" key="3">
    <source>
        <dbReference type="EMBL" id="CAG2198068.1"/>
    </source>
</evidence>
<keyword evidence="1" id="KW-0472">Membrane</keyword>
<dbReference type="EMBL" id="CAJPWZ010000664">
    <property type="protein sequence ID" value="CAG2198068.1"/>
    <property type="molecule type" value="Genomic_DNA"/>
</dbReference>
<evidence type="ECO:0000256" key="2">
    <source>
        <dbReference type="SAM" id="SignalP"/>
    </source>
</evidence>
<dbReference type="OrthoDB" id="10347089at2759"/>
<proteinExistence type="predicted"/>
<feature type="signal peptide" evidence="2">
    <location>
        <begin position="1"/>
        <end position="21"/>
    </location>
</feature>